<dbReference type="PaxDb" id="273075-Ta1409m"/>
<dbReference type="eggNOG" id="arCOG01871">
    <property type="taxonomic scope" value="Archaea"/>
</dbReference>
<organism evidence="3 4">
    <name type="scientific">Thermoplasma acidophilum (strain ATCC 25905 / DSM 1728 / JCM 9062 / NBRC 15155 / AMRC-C165)</name>
    <dbReference type="NCBI Taxonomy" id="273075"/>
    <lineage>
        <taxon>Archaea</taxon>
        <taxon>Methanobacteriati</taxon>
        <taxon>Thermoplasmatota</taxon>
        <taxon>Thermoplasmata</taxon>
        <taxon>Thermoplasmatales</taxon>
        <taxon>Thermoplasmataceae</taxon>
        <taxon>Thermoplasma</taxon>
    </lineage>
</organism>
<dbReference type="EMBL" id="AL445067">
    <property type="protein sequence ID" value="CAC12529.1"/>
    <property type="molecule type" value="Genomic_DNA"/>
</dbReference>
<dbReference type="InParanoid" id="Q9HID1"/>
<dbReference type="STRING" id="273075.gene:9572636"/>
<dbReference type="AlphaFoldDB" id="Q9HID1"/>
<dbReference type="EnsemblBacteria" id="CAC12529">
    <property type="protein sequence ID" value="CAC12529"/>
    <property type="gene ID" value="CAC12529"/>
</dbReference>
<evidence type="ECO:0000256" key="1">
    <source>
        <dbReference type="ARBA" id="ARBA00022679"/>
    </source>
</evidence>
<dbReference type="InterPro" id="IPR025877">
    <property type="entry name" value="MobA-like_NTP_Trfase"/>
</dbReference>
<gene>
    <name evidence="3" type="ordered locus">Ta1409</name>
</gene>
<dbReference type="SUPFAM" id="SSF53448">
    <property type="entry name" value="Nucleotide-diphospho-sugar transferases"/>
    <property type="match status" value="1"/>
</dbReference>
<keyword evidence="4" id="KW-1185">Reference proteome</keyword>
<evidence type="ECO:0000313" key="3">
    <source>
        <dbReference type="EMBL" id="CAC12529.1"/>
    </source>
</evidence>
<name>Q9HID1_THEAC</name>
<dbReference type="GO" id="GO:0016779">
    <property type="term" value="F:nucleotidyltransferase activity"/>
    <property type="evidence" value="ECO:0007669"/>
    <property type="project" value="TreeGrafter"/>
</dbReference>
<dbReference type="Pfam" id="PF12804">
    <property type="entry name" value="NTP_transf_3"/>
    <property type="match status" value="1"/>
</dbReference>
<dbReference type="Gene3D" id="3.90.550.10">
    <property type="entry name" value="Spore Coat Polysaccharide Biosynthesis Protein SpsA, Chain A"/>
    <property type="match status" value="1"/>
</dbReference>
<dbReference type="PANTHER" id="PTHR19136">
    <property type="entry name" value="MOLYBDENUM COFACTOR GUANYLYLTRANSFERASE"/>
    <property type="match status" value="1"/>
</dbReference>
<evidence type="ECO:0000259" key="2">
    <source>
        <dbReference type="Pfam" id="PF12804"/>
    </source>
</evidence>
<reference evidence="3 4" key="1">
    <citation type="journal article" date="2000" name="Nature">
        <title>The genome sequence of the thermoacidophilic scavenger Thermoplasma acidophilum.</title>
        <authorList>
            <person name="Ruepp A."/>
            <person name="Graml W."/>
            <person name="Santos-Martinez M.L."/>
            <person name="Koretke K.K."/>
            <person name="Volker C."/>
            <person name="Mewes H.W."/>
            <person name="Frishman D."/>
            <person name="Stocker S."/>
            <person name="Lupas A.N."/>
            <person name="Baumeister W."/>
        </authorList>
    </citation>
    <scope>NUCLEOTIDE SEQUENCE [LARGE SCALE GENOMIC DNA]</scope>
    <source>
        <strain evidence="4">ATCC 25905 / DSM 1728 / JCM 9062 / NBRC 15155 / AMRC-C165</strain>
    </source>
</reference>
<dbReference type="SMR" id="Q9HID1"/>
<dbReference type="FunCoup" id="Q9HID1">
    <property type="interactions" value="18"/>
</dbReference>
<accession>Q9HID1</accession>
<proteinExistence type="predicted"/>
<keyword evidence="1" id="KW-0808">Transferase</keyword>
<dbReference type="InterPro" id="IPR029044">
    <property type="entry name" value="Nucleotide-diphossugar_trans"/>
</dbReference>
<protein>
    <submittedName>
        <fullName evidence="3">Conserved hypothetical membrane protein</fullName>
    </submittedName>
</protein>
<dbReference type="HOGENOM" id="CLU_098907_1_0_2"/>
<evidence type="ECO:0000313" key="4">
    <source>
        <dbReference type="Proteomes" id="UP000001024"/>
    </source>
</evidence>
<feature type="domain" description="MobA-like NTP transferase" evidence="2">
    <location>
        <begin position="57"/>
        <end position="182"/>
    </location>
</feature>
<sequence>MAELRQVQVDIQQPGGIRELVQREAGDQVRGQDSFPGPDIRRVYQEVRYERRGKLICLIMAGGLGSRMNRPEKALIEVHGEALVDRTIRCMNGICSDIYALIDPSMERLQGKLRSVNVKVLAKRRGGYIEDLNHAMHSIGKFPILVIPGDIFIFNCSAFLDAVRRGMLAEANVVSFTDAGQYTGISIFNAQSGSYQDIDLNGSVANINTPEDLRAVIERLRTSEKLDGSAGHADG</sequence>
<dbReference type="PANTHER" id="PTHR19136:SF81">
    <property type="entry name" value="MOLYBDENUM COFACTOR GUANYLYLTRANSFERASE"/>
    <property type="match status" value="1"/>
</dbReference>
<dbReference type="KEGG" id="tac:Ta1409"/>
<dbReference type="Proteomes" id="UP000001024">
    <property type="component" value="Chromosome"/>
</dbReference>